<evidence type="ECO:0000259" key="7">
    <source>
        <dbReference type="PROSITE" id="PS50994"/>
    </source>
</evidence>
<gene>
    <name evidence="8" type="ORF">Gocc_2657</name>
</gene>
<dbReference type="OrthoDB" id="3204032at2"/>
<accession>A0A7M2YTV8</accession>
<evidence type="ECO:0000259" key="6">
    <source>
        <dbReference type="PROSITE" id="PS50531"/>
    </source>
</evidence>
<evidence type="ECO:0000256" key="2">
    <source>
        <dbReference type="ARBA" id="ARBA00022578"/>
    </source>
</evidence>
<sequence length="400" mass="45924">MVGVEQWAEIRRLYFVKRLSIKEIVRRTGHGRNTIRRALRSGEPPKYRRLPRPSKLDPFRDEIHRLLRADPRLPGTRVRELLCEQGYAGSKTILDDYLREVRPLFLPRPRTFQRTSYRPGALLQFDLWEPSSEIAVGAGQTRRGYVVVACLPYSRAGAGTLVFSKEAPDLLYGIGRCLVRLGGLPETLVWDREGALHAGGGRPTEPFAAFCGQLGLGWRFLEARDPQSKGVVERLQGYLETSFEPGRRFANELDFQEQLDRWFAERANLRFHRTLRCRPADRLAEELTVMRPLPERMPDADRRHVTRVAPDPYVRVDSNDYSLDPRLVGRRVELRVSQREILAVCLDTGELACRHARSFARHRTLTALEHARALRKLRGAPSEPEVETRPLAHYDQLIPA</sequence>
<protein>
    <submittedName>
        <fullName evidence="8">Integrase core domain</fullName>
    </submittedName>
</protein>
<keyword evidence="4" id="KW-0233">DNA recombination</keyword>
<dbReference type="InterPro" id="IPR036397">
    <property type="entry name" value="RNaseH_sf"/>
</dbReference>
<dbReference type="InterPro" id="IPR012337">
    <property type="entry name" value="RNaseH-like_sf"/>
</dbReference>
<dbReference type="InterPro" id="IPR054353">
    <property type="entry name" value="IstA-like_C"/>
</dbReference>
<name>A0A7M2YTV8_9ACTN</name>
<evidence type="ECO:0000256" key="1">
    <source>
        <dbReference type="ARBA" id="ARBA00009277"/>
    </source>
</evidence>
<dbReference type="GO" id="GO:0032196">
    <property type="term" value="P:transposition"/>
    <property type="evidence" value="ECO:0007669"/>
    <property type="project" value="UniProtKB-KW"/>
</dbReference>
<proteinExistence type="inferred from homology"/>
<dbReference type="EMBL" id="QQZY01000008">
    <property type="protein sequence ID" value="RDI73516.1"/>
    <property type="molecule type" value="Genomic_DNA"/>
</dbReference>
<dbReference type="PANTHER" id="PTHR35004">
    <property type="entry name" value="TRANSPOSASE RV3428C-RELATED"/>
    <property type="match status" value="1"/>
</dbReference>
<dbReference type="SUPFAM" id="SSF53098">
    <property type="entry name" value="Ribonuclease H-like"/>
    <property type="match status" value="1"/>
</dbReference>
<dbReference type="GO" id="GO:0003677">
    <property type="term" value="F:DNA binding"/>
    <property type="evidence" value="ECO:0007669"/>
    <property type="project" value="UniProtKB-KW"/>
</dbReference>
<feature type="domain" description="Integrase catalytic" evidence="7">
    <location>
        <begin position="115"/>
        <end position="287"/>
    </location>
</feature>
<dbReference type="AlphaFoldDB" id="A0A7M2YTV8"/>
<reference evidence="8 9" key="1">
    <citation type="submission" date="2018-07" db="EMBL/GenBank/DDBJ databases">
        <title>High-quality-draft genome sequence of Gaiella occulta.</title>
        <authorList>
            <person name="Severino R."/>
            <person name="Froufe H.J.C."/>
            <person name="Rainey F.A."/>
            <person name="Barroso C."/>
            <person name="Albuquerque L."/>
            <person name="Lobo-Da-Cunha A."/>
            <person name="Da Costa M.S."/>
            <person name="Egas C."/>
        </authorList>
    </citation>
    <scope>NUCLEOTIDE SEQUENCE [LARGE SCALE GENOMIC DNA]</scope>
    <source>
        <strain evidence="8 9">F2-233</strain>
    </source>
</reference>
<dbReference type="Proteomes" id="UP000254134">
    <property type="component" value="Unassembled WGS sequence"/>
</dbReference>
<dbReference type="PROSITE" id="PS50994">
    <property type="entry name" value="INTEGRASE"/>
    <property type="match status" value="1"/>
</dbReference>
<dbReference type="NCBIfam" id="NF033546">
    <property type="entry name" value="transpos_IS21"/>
    <property type="match status" value="1"/>
</dbReference>
<comment type="caution">
    <text evidence="8">The sequence shown here is derived from an EMBL/GenBank/DDBJ whole genome shotgun (WGS) entry which is preliminary data.</text>
</comment>
<dbReference type="RefSeq" id="WP_114797067.1">
    <property type="nucleotide sequence ID" value="NZ_QQZY01000008.1"/>
</dbReference>
<dbReference type="PANTHER" id="PTHR35004:SF8">
    <property type="entry name" value="TRANSPOSASE RV3428C-RELATED"/>
    <property type="match status" value="1"/>
</dbReference>
<feature type="domain" description="HTH IS21-type" evidence="6">
    <location>
        <begin position="6"/>
        <end position="67"/>
    </location>
</feature>
<comment type="similarity">
    <text evidence="1">Belongs to the transposase IS21/IS408/IS1162 family.</text>
</comment>
<dbReference type="Gene3D" id="3.30.420.10">
    <property type="entry name" value="Ribonuclease H-like superfamily/Ribonuclease H"/>
    <property type="match status" value="1"/>
</dbReference>
<dbReference type="GO" id="GO:0006310">
    <property type="term" value="P:DNA recombination"/>
    <property type="evidence" value="ECO:0007669"/>
    <property type="project" value="UniProtKB-KW"/>
</dbReference>
<evidence type="ECO:0000256" key="5">
    <source>
        <dbReference type="SAM" id="MobiDB-lite"/>
    </source>
</evidence>
<evidence type="ECO:0000256" key="3">
    <source>
        <dbReference type="ARBA" id="ARBA00023125"/>
    </source>
</evidence>
<organism evidence="8 9">
    <name type="scientific">Gaiella occulta</name>
    <dbReference type="NCBI Taxonomy" id="1002870"/>
    <lineage>
        <taxon>Bacteria</taxon>
        <taxon>Bacillati</taxon>
        <taxon>Actinomycetota</taxon>
        <taxon>Thermoleophilia</taxon>
        <taxon>Gaiellales</taxon>
        <taxon>Gaiellaceae</taxon>
        <taxon>Gaiella</taxon>
    </lineage>
</organism>
<dbReference type="Pfam" id="PF22483">
    <property type="entry name" value="Mu-transpos_C_2"/>
    <property type="match status" value="1"/>
</dbReference>
<evidence type="ECO:0000313" key="9">
    <source>
        <dbReference type="Proteomes" id="UP000254134"/>
    </source>
</evidence>
<evidence type="ECO:0000256" key="4">
    <source>
        <dbReference type="ARBA" id="ARBA00023172"/>
    </source>
</evidence>
<evidence type="ECO:0000313" key="8">
    <source>
        <dbReference type="EMBL" id="RDI73516.1"/>
    </source>
</evidence>
<dbReference type="InterPro" id="IPR001584">
    <property type="entry name" value="Integrase_cat-core"/>
</dbReference>
<keyword evidence="2" id="KW-0815">Transposition</keyword>
<dbReference type="PROSITE" id="PS50531">
    <property type="entry name" value="HTH_IS21"/>
    <property type="match status" value="1"/>
</dbReference>
<keyword evidence="3" id="KW-0238">DNA-binding</keyword>
<reference evidence="9" key="2">
    <citation type="journal article" date="2019" name="MicrobiologyOpen">
        <title>High-quality draft genome sequence of Gaiella occulta isolated from a 150 meter deep mineral water borehole and comparison with the genome sequences of other deep-branching lineages of the phylum Actinobacteria.</title>
        <authorList>
            <person name="Severino R."/>
            <person name="Froufe H.J.C."/>
            <person name="Barroso C."/>
            <person name="Albuquerque L."/>
            <person name="Lobo-da-Cunha A."/>
            <person name="da Costa M.S."/>
            <person name="Egas C."/>
        </authorList>
    </citation>
    <scope>NUCLEOTIDE SEQUENCE [LARGE SCALE GENOMIC DNA]</scope>
    <source>
        <strain evidence="9">F2-233</strain>
    </source>
</reference>
<dbReference type="InterPro" id="IPR017894">
    <property type="entry name" value="HTH_IS21_transposase_type"/>
</dbReference>
<dbReference type="GO" id="GO:0015074">
    <property type="term" value="P:DNA integration"/>
    <property type="evidence" value="ECO:0007669"/>
    <property type="project" value="InterPro"/>
</dbReference>
<feature type="region of interest" description="Disordered" evidence="5">
    <location>
        <begin position="379"/>
        <end position="400"/>
    </location>
</feature>
<keyword evidence="9" id="KW-1185">Reference proteome</keyword>